<name>A0ABV7E7Q9_9SPHN</name>
<comment type="caution">
    <text evidence="1">The sequence shown here is derived from an EMBL/GenBank/DDBJ whole genome shotgun (WGS) entry which is preliminary data.</text>
</comment>
<protein>
    <submittedName>
        <fullName evidence="1">Uncharacterized protein</fullName>
    </submittedName>
</protein>
<gene>
    <name evidence="1" type="ORF">ACFODU_08770</name>
</gene>
<dbReference type="Proteomes" id="UP001595456">
    <property type="component" value="Unassembled WGS sequence"/>
</dbReference>
<dbReference type="EMBL" id="JBHRST010000010">
    <property type="protein sequence ID" value="MFC3097889.1"/>
    <property type="molecule type" value="Genomic_DNA"/>
</dbReference>
<keyword evidence="2" id="KW-1185">Reference proteome</keyword>
<evidence type="ECO:0000313" key="2">
    <source>
        <dbReference type="Proteomes" id="UP001595456"/>
    </source>
</evidence>
<sequence>MRRALVLTDESARHPFRASLPPLWRMLDEVENKRSWRLNFFGLDGEDARQFLATYVACFLAVTVFLA</sequence>
<accession>A0ABV7E7Q9</accession>
<evidence type="ECO:0000313" key="1">
    <source>
        <dbReference type="EMBL" id="MFC3097889.1"/>
    </source>
</evidence>
<proteinExistence type="predicted"/>
<reference evidence="2" key="1">
    <citation type="journal article" date="2019" name="Int. J. Syst. Evol. Microbiol.">
        <title>The Global Catalogue of Microorganisms (GCM) 10K type strain sequencing project: providing services to taxonomists for standard genome sequencing and annotation.</title>
        <authorList>
            <consortium name="The Broad Institute Genomics Platform"/>
            <consortium name="The Broad Institute Genome Sequencing Center for Infectious Disease"/>
            <person name="Wu L."/>
            <person name="Ma J."/>
        </authorList>
    </citation>
    <scope>NUCLEOTIDE SEQUENCE [LARGE SCALE GENOMIC DNA]</scope>
    <source>
        <strain evidence="2">KCTC 52607</strain>
    </source>
</reference>
<organism evidence="1 2">
    <name type="scientific">Alteraurantiacibacter palmitatis</name>
    <dbReference type="NCBI Taxonomy" id="2054628"/>
    <lineage>
        <taxon>Bacteria</taxon>
        <taxon>Pseudomonadati</taxon>
        <taxon>Pseudomonadota</taxon>
        <taxon>Alphaproteobacteria</taxon>
        <taxon>Sphingomonadales</taxon>
        <taxon>Erythrobacteraceae</taxon>
        <taxon>Alteraurantiacibacter</taxon>
    </lineage>
</organism>
<dbReference type="RefSeq" id="WP_336926756.1">
    <property type="nucleotide sequence ID" value="NZ_JBANRO010000009.1"/>
</dbReference>